<name>A0A5B7FGQ6_PORTR</name>
<comment type="caution">
    <text evidence="1">The sequence shown here is derived from an EMBL/GenBank/DDBJ whole genome shotgun (WGS) entry which is preliminary data.</text>
</comment>
<proteinExistence type="predicted"/>
<dbReference type="AlphaFoldDB" id="A0A5B7FGQ6"/>
<evidence type="ECO:0000313" key="1">
    <source>
        <dbReference type="EMBL" id="MPC45682.1"/>
    </source>
</evidence>
<keyword evidence="2" id="KW-1185">Reference proteome</keyword>
<dbReference type="EMBL" id="VSRR010006844">
    <property type="protein sequence ID" value="MPC45682.1"/>
    <property type="molecule type" value="Genomic_DNA"/>
</dbReference>
<evidence type="ECO:0000313" key="2">
    <source>
        <dbReference type="Proteomes" id="UP000324222"/>
    </source>
</evidence>
<reference evidence="1 2" key="1">
    <citation type="submission" date="2019-05" db="EMBL/GenBank/DDBJ databases">
        <title>Another draft genome of Portunus trituberculatus and its Hox gene families provides insights of decapod evolution.</title>
        <authorList>
            <person name="Jeong J.-H."/>
            <person name="Song I."/>
            <person name="Kim S."/>
            <person name="Choi T."/>
            <person name="Kim D."/>
            <person name="Ryu S."/>
            <person name="Kim W."/>
        </authorList>
    </citation>
    <scope>NUCLEOTIDE SEQUENCE [LARGE SCALE GENOMIC DNA]</scope>
    <source>
        <tissue evidence="1">Muscle</tissue>
    </source>
</reference>
<accession>A0A5B7FGQ6</accession>
<organism evidence="1 2">
    <name type="scientific">Portunus trituberculatus</name>
    <name type="common">Swimming crab</name>
    <name type="synonym">Neptunus trituberculatus</name>
    <dbReference type="NCBI Taxonomy" id="210409"/>
    <lineage>
        <taxon>Eukaryota</taxon>
        <taxon>Metazoa</taxon>
        <taxon>Ecdysozoa</taxon>
        <taxon>Arthropoda</taxon>
        <taxon>Crustacea</taxon>
        <taxon>Multicrustacea</taxon>
        <taxon>Malacostraca</taxon>
        <taxon>Eumalacostraca</taxon>
        <taxon>Eucarida</taxon>
        <taxon>Decapoda</taxon>
        <taxon>Pleocyemata</taxon>
        <taxon>Brachyura</taxon>
        <taxon>Eubrachyura</taxon>
        <taxon>Portunoidea</taxon>
        <taxon>Portunidae</taxon>
        <taxon>Portuninae</taxon>
        <taxon>Portunus</taxon>
    </lineage>
</organism>
<sequence length="97" mass="11273">MIEAPHRPGEEPRVTNNGFLKLLLQLPAWLSRGCLNWRMAFWRYRHLFMVMRISWIRSCWGWMSSPGGKASSQGVQCHTDQWKGYPSHLTNPTGTTK</sequence>
<gene>
    <name evidence="1" type="ORF">E2C01_039389</name>
</gene>
<protein>
    <submittedName>
        <fullName evidence="1">Uncharacterized protein</fullName>
    </submittedName>
</protein>
<dbReference type="Proteomes" id="UP000324222">
    <property type="component" value="Unassembled WGS sequence"/>
</dbReference>